<dbReference type="Proteomes" id="UP001370348">
    <property type="component" value="Chromosome"/>
</dbReference>
<name>A0ABZ2M3A3_9BACT</name>
<protein>
    <recommendedName>
        <fullName evidence="6">Transcription antitermination protein NusB</fullName>
    </recommendedName>
    <alternativeName>
        <fullName evidence="6">Antitermination factor NusB</fullName>
    </alternativeName>
</protein>
<evidence type="ECO:0000256" key="4">
    <source>
        <dbReference type="ARBA" id="ARBA00023015"/>
    </source>
</evidence>
<dbReference type="SUPFAM" id="SSF48013">
    <property type="entry name" value="NusB-like"/>
    <property type="match status" value="1"/>
</dbReference>
<evidence type="ECO:0000256" key="3">
    <source>
        <dbReference type="ARBA" id="ARBA00022884"/>
    </source>
</evidence>
<evidence type="ECO:0000313" key="8">
    <source>
        <dbReference type="EMBL" id="WXB17568.1"/>
    </source>
</evidence>
<sequence>MGARHSGREAALQMLFQIEASGAGAEEAIALYWRNFEGEPEGRAYAEEIVRGVAEKTEALDARIASASKHWRLERMGRVDRNLLRAGTWELENRQDVPRAVILDEAVELAKAYGSESSSSFVNGVLDRIAEELGRKDTDR</sequence>
<evidence type="ECO:0000256" key="5">
    <source>
        <dbReference type="ARBA" id="ARBA00023163"/>
    </source>
</evidence>
<dbReference type="InterPro" id="IPR006027">
    <property type="entry name" value="NusB_RsmB_TIM44"/>
</dbReference>
<dbReference type="InterPro" id="IPR035926">
    <property type="entry name" value="NusB-like_sf"/>
</dbReference>
<comment type="function">
    <text evidence="6">Involved in transcription antitermination. Required for transcription of ribosomal RNA (rRNA) genes. Binds specifically to the boxA antiterminator sequence of the ribosomal RNA (rrn) operons.</text>
</comment>
<organism evidence="8 9">
    <name type="scientific">Pendulispora albinea</name>
    <dbReference type="NCBI Taxonomy" id="2741071"/>
    <lineage>
        <taxon>Bacteria</taxon>
        <taxon>Pseudomonadati</taxon>
        <taxon>Myxococcota</taxon>
        <taxon>Myxococcia</taxon>
        <taxon>Myxococcales</taxon>
        <taxon>Sorangiineae</taxon>
        <taxon>Pendulisporaceae</taxon>
        <taxon>Pendulispora</taxon>
    </lineage>
</organism>
<comment type="similarity">
    <text evidence="1 6">Belongs to the NusB family.</text>
</comment>
<evidence type="ECO:0000313" key="9">
    <source>
        <dbReference type="Proteomes" id="UP001370348"/>
    </source>
</evidence>
<dbReference type="InterPro" id="IPR011605">
    <property type="entry name" value="NusB_fam"/>
</dbReference>
<dbReference type="RefSeq" id="WP_394827202.1">
    <property type="nucleotide sequence ID" value="NZ_CP089984.1"/>
</dbReference>
<keyword evidence="2 6" id="KW-0889">Transcription antitermination</keyword>
<gene>
    <name evidence="6 8" type="primary">nusB</name>
    <name evidence="8" type="ORF">LZC94_09855</name>
</gene>
<dbReference type="PANTHER" id="PTHR11078:SF3">
    <property type="entry name" value="ANTITERMINATION NUSB DOMAIN-CONTAINING PROTEIN"/>
    <property type="match status" value="1"/>
</dbReference>
<feature type="domain" description="NusB/RsmB/TIM44" evidence="7">
    <location>
        <begin position="7"/>
        <end position="130"/>
    </location>
</feature>
<keyword evidence="3 6" id="KW-0694">RNA-binding</keyword>
<evidence type="ECO:0000256" key="2">
    <source>
        <dbReference type="ARBA" id="ARBA00022814"/>
    </source>
</evidence>
<reference evidence="8 9" key="1">
    <citation type="submission" date="2021-12" db="EMBL/GenBank/DDBJ databases">
        <title>Discovery of the Pendulisporaceae a myxobacterial family with distinct sporulation behavior and unique specialized metabolism.</title>
        <authorList>
            <person name="Garcia R."/>
            <person name="Popoff A."/>
            <person name="Bader C.D."/>
            <person name="Loehr J."/>
            <person name="Walesch S."/>
            <person name="Walt C."/>
            <person name="Boldt J."/>
            <person name="Bunk B."/>
            <person name="Haeckl F.J.F.P.J."/>
            <person name="Gunesch A.P."/>
            <person name="Birkelbach J."/>
            <person name="Nuebel U."/>
            <person name="Pietschmann T."/>
            <person name="Bach T."/>
            <person name="Mueller R."/>
        </authorList>
    </citation>
    <scope>NUCLEOTIDE SEQUENCE [LARGE SCALE GENOMIC DNA]</scope>
    <source>
        <strain evidence="8 9">MSr11954</strain>
    </source>
</reference>
<dbReference type="EMBL" id="CP089984">
    <property type="protein sequence ID" value="WXB17568.1"/>
    <property type="molecule type" value="Genomic_DNA"/>
</dbReference>
<evidence type="ECO:0000256" key="6">
    <source>
        <dbReference type="HAMAP-Rule" id="MF_00073"/>
    </source>
</evidence>
<dbReference type="Gene3D" id="1.10.940.10">
    <property type="entry name" value="NusB-like"/>
    <property type="match status" value="1"/>
</dbReference>
<keyword evidence="4 6" id="KW-0805">Transcription regulation</keyword>
<keyword evidence="9" id="KW-1185">Reference proteome</keyword>
<evidence type="ECO:0000256" key="1">
    <source>
        <dbReference type="ARBA" id="ARBA00005952"/>
    </source>
</evidence>
<dbReference type="Pfam" id="PF01029">
    <property type="entry name" value="NusB"/>
    <property type="match status" value="1"/>
</dbReference>
<keyword evidence="5 6" id="KW-0804">Transcription</keyword>
<dbReference type="PANTHER" id="PTHR11078">
    <property type="entry name" value="N UTILIZATION SUBSTANCE PROTEIN B-RELATED"/>
    <property type="match status" value="1"/>
</dbReference>
<accession>A0ABZ2M3A3</accession>
<dbReference type="NCBIfam" id="TIGR01951">
    <property type="entry name" value="nusB"/>
    <property type="match status" value="1"/>
</dbReference>
<dbReference type="HAMAP" id="MF_00073">
    <property type="entry name" value="NusB"/>
    <property type="match status" value="1"/>
</dbReference>
<evidence type="ECO:0000259" key="7">
    <source>
        <dbReference type="Pfam" id="PF01029"/>
    </source>
</evidence>
<proteinExistence type="inferred from homology"/>